<feature type="compositionally biased region" description="Polar residues" evidence="1">
    <location>
        <begin position="121"/>
        <end position="133"/>
    </location>
</feature>
<name>A0ABW7BJ81_9ACTN</name>
<sequence length="220" mass="23945">MGFVHRSLGRFRGAIDCEDRALVHFRALGDRTNEAETLTGLGRAHHASGDPEPARAAHRRSLAIWEDLGDPTPHMRSANCSPPCRPPSGPVDRVRERRERNYFGLKSACACRASWATTCPATGSASCPRSPSSAGRPRTGQAGSEPDAQRPPGVAGRAGEGRLRQDRRLTVTNRRTPDGERRLHQAALLQRGMQPLAYAPRFLVDAHSVERHPGEDPQGA</sequence>
<evidence type="ECO:0000313" key="3">
    <source>
        <dbReference type="Proteomes" id="UP001604267"/>
    </source>
</evidence>
<proteinExistence type="predicted"/>
<dbReference type="Proteomes" id="UP001604267">
    <property type="component" value="Unassembled WGS sequence"/>
</dbReference>
<feature type="region of interest" description="Disordered" evidence="1">
    <location>
        <begin position="121"/>
        <end position="182"/>
    </location>
</feature>
<reference evidence="2 3" key="1">
    <citation type="submission" date="2024-10" db="EMBL/GenBank/DDBJ databases">
        <title>The Natural Products Discovery Center: Release of the First 8490 Sequenced Strains for Exploring Actinobacteria Biosynthetic Diversity.</title>
        <authorList>
            <person name="Kalkreuter E."/>
            <person name="Kautsar S.A."/>
            <person name="Yang D."/>
            <person name="Bader C.D."/>
            <person name="Teijaro C.N."/>
            <person name="Fluegel L."/>
            <person name="Davis C.M."/>
            <person name="Simpson J.R."/>
            <person name="Lauterbach L."/>
            <person name="Steele A.D."/>
            <person name="Gui C."/>
            <person name="Meng S."/>
            <person name="Li G."/>
            <person name="Viehrig K."/>
            <person name="Ye F."/>
            <person name="Su P."/>
            <person name="Kiefer A.F."/>
            <person name="Nichols A."/>
            <person name="Cepeda A.J."/>
            <person name="Yan W."/>
            <person name="Fan B."/>
            <person name="Jiang Y."/>
            <person name="Adhikari A."/>
            <person name="Zheng C.-J."/>
            <person name="Schuster L."/>
            <person name="Cowan T.M."/>
            <person name="Smanski M.J."/>
            <person name="Chevrette M.G."/>
            <person name="De Carvalho L.P.S."/>
            <person name="Shen B."/>
        </authorList>
    </citation>
    <scope>NUCLEOTIDE SEQUENCE [LARGE SCALE GENOMIC DNA]</scope>
    <source>
        <strain evidence="2 3">NPDC048320</strain>
    </source>
</reference>
<comment type="caution">
    <text evidence="2">The sequence shown here is derived from an EMBL/GenBank/DDBJ whole genome shotgun (WGS) entry which is preliminary data.</text>
</comment>
<organism evidence="2 3">
    <name type="scientific">Streptomyces cinerochromogenes</name>
    <dbReference type="NCBI Taxonomy" id="66422"/>
    <lineage>
        <taxon>Bacteria</taxon>
        <taxon>Bacillati</taxon>
        <taxon>Actinomycetota</taxon>
        <taxon>Actinomycetes</taxon>
        <taxon>Kitasatosporales</taxon>
        <taxon>Streptomycetaceae</taxon>
        <taxon>Streptomyces</taxon>
    </lineage>
</organism>
<keyword evidence="3" id="KW-1185">Reference proteome</keyword>
<dbReference type="InterPro" id="IPR011990">
    <property type="entry name" value="TPR-like_helical_dom_sf"/>
</dbReference>
<dbReference type="Gene3D" id="1.25.40.10">
    <property type="entry name" value="Tetratricopeptide repeat domain"/>
    <property type="match status" value="1"/>
</dbReference>
<feature type="compositionally biased region" description="Basic and acidic residues" evidence="1">
    <location>
        <begin position="159"/>
        <end position="182"/>
    </location>
</feature>
<dbReference type="RefSeq" id="WP_392826030.1">
    <property type="nucleotide sequence ID" value="NZ_JBICYV010000037.1"/>
</dbReference>
<dbReference type="Pfam" id="PF13424">
    <property type="entry name" value="TPR_12"/>
    <property type="match status" value="1"/>
</dbReference>
<protein>
    <submittedName>
        <fullName evidence="2">Tetratricopeptide repeat protein</fullName>
    </submittedName>
</protein>
<dbReference type="SUPFAM" id="SSF48452">
    <property type="entry name" value="TPR-like"/>
    <property type="match status" value="1"/>
</dbReference>
<evidence type="ECO:0000256" key="1">
    <source>
        <dbReference type="SAM" id="MobiDB-lite"/>
    </source>
</evidence>
<accession>A0ABW7BJ81</accession>
<gene>
    <name evidence="2" type="ORF">ACGFZB_41655</name>
</gene>
<dbReference type="EMBL" id="JBICYV010000037">
    <property type="protein sequence ID" value="MFG3016841.1"/>
    <property type="molecule type" value="Genomic_DNA"/>
</dbReference>
<evidence type="ECO:0000313" key="2">
    <source>
        <dbReference type="EMBL" id="MFG3016841.1"/>
    </source>
</evidence>
<feature type="region of interest" description="Disordered" evidence="1">
    <location>
        <begin position="68"/>
        <end position="95"/>
    </location>
</feature>